<proteinExistence type="predicted"/>
<evidence type="ECO:0000313" key="2">
    <source>
        <dbReference type="Proteomes" id="UP000251923"/>
    </source>
</evidence>
<comment type="caution">
    <text evidence="1">The sequence shown here is derived from an EMBL/GenBank/DDBJ whole genome shotgun (WGS) entry which is preliminary data.</text>
</comment>
<sequence length="74" mass="7923">DGSPFAVGGRFRLADCTLAPVLFFYAQSGPMFGYADVFKDAPTVGSYYRSLKNDPSVARVLGEMEAALRKVLGG</sequence>
<dbReference type="EMBL" id="QMHM01000122">
    <property type="protein sequence ID" value="RAV74328.1"/>
    <property type="molecule type" value="Genomic_DNA"/>
</dbReference>
<gene>
    <name evidence="1" type="ORF">DBT54_10350</name>
</gene>
<evidence type="ECO:0000313" key="1">
    <source>
        <dbReference type="EMBL" id="RAV74328.1"/>
    </source>
</evidence>
<dbReference type="AlphaFoldDB" id="A0A329NXH4"/>
<protein>
    <recommendedName>
        <fullName evidence="3">Glutathione S-transferase</fullName>
    </recommendedName>
</protein>
<organism evidence="1 2">
    <name type="scientific">Aerococcus urinae</name>
    <dbReference type="NCBI Taxonomy" id="1376"/>
    <lineage>
        <taxon>Bacteria</taxon>
        <taxon>Bacillati</taxon>
        <taxon>Bacillota</taxon>
        <taxon>Bacilli</taxon>
        <taxon>Lactobacillales</taxon>
        <taxon>Aerococcaceae</taxon>
        <taxon>Aerococcus</taxon>
    </lineage>
</organism>
<reference evidence="1 2" key="1">
    <citation type="submission" date="2018-04" db="EMBL/GenBank/DDBJ databases">
        <title>Aerococcus urinae genomes.</title>
        <authorList>
            <person name="Hilt E."/>
            <person name="Gilbert N.M."/>
            <person name="Thomas-White K."/>
            <person name="Putonti C."/>
            <person name="Lewis A.L."/>
            <person name="Visck K.L."/>
            <person name="Wolfe A.J."/>
        </authorList>
    </citation>
    <scope>NUCLEOTIDE SEQUENCE [LARGE SCALE GENOMIC DNA]</scope>
    <source>
        <strain evidence="1 2">UMB7480</strain>
    </source>
</reference>
<dbReference type="SUPFAM" id="SSF47616">
    <property type="entry name" value="GST C-terminal domain-like"/>
    <property type="match status" value="1"/>
</dbReference>
<dbReference type="CDD" id="cd00299">
    <property type="entry name" value="GST_C_family"/>
    <property type="match status" value="1"/>
</dbReference>
<name>A0A329NXH4_9LACT</name>
<evidence type="ECO:0008006" key="3">
    <source>
        <dbReference type="Google" id="ProtNLM"/>
    </source>
</evidence>
<dbReference type="InterPro" id="IPR036282">
    <property type="entry name" value="Glutathione-S-Trfase_C_sf"/>
</dbReference>
<dbReference type="Gene3D" id="1.20.1050.10">
    <property type="match status" value="1"/>
</dbReference>
<dbReference type="Proteomes" id="UP000251923">
    <property type="component" value="Unassembled WGS sequence"/>
</dbReference>
<accession>A0A329NXH4</accession>
<feature type="non-terminal residue" evidence="1">
    <location>
        <position position="1"/>
    </location>
</feature>